<proteinExistence type="predicted"/>
<sequence>MKNTLLYVILIISSCFSSCGFSKYEQKDRNFSISLEESKLHKTYIREYNYIIKANSDSLQIKINHAWLEKACFYRANVFESIDSLNKTLLMDINLNNELYFNKENYGSNWIMEDCATSTFVGSLRDLFGVGYYENESINDKIAIKIHKMTIPHNVNQGLEYIGSIELVPR</sequence>
<dbReference type="Proteomes" id="UP001496674">
    <property type="component" value="Chromosome"/>
</dbReference>
<organism evidence="1 2">
    <name type="scientific">Bacteroides sedimenti</name>
    <dbReference type="NCBI Taxonomy" id="2136147"/>
    <lineage>
        <taxon>Bacteria</taxon>
        <taxon>Pseudomonadati</taxon>
        <taxon>Bacteroidota</taxon>
        <taxon>Bacteroidia</taxon>
        <taxon>Bacteroidales</taxon>
        <taxon>Bacteroidaceae</taxon>
        <taxon>Bacteroides</taxon>
    </lineage>
</organism>
<keyword evidence="2" id="KW-1185">Reference proteome</keyword>
<reference evidence="1 2" key="1">
    <citation type="submission" date="2023-04" db="EMBL/GenBank/DDBJ databases">
        <title>Draft genome sequence of acteroides sedimenti strain YN3PY1.</title>
        <authorList>
            <person name="Yoshida N."/>
        </authorList>
    </citation>
    <scope>NUCLEOTIDE SEQUENCE [LARGE SCALE GENOMIC DNA]</scope>
    <source>
        <strain evidence="1 2">YN3PY1</strain>
    </source>
</reference>
<dbReference type="PROSITE" id="PS51257">
    <property type="entry name" value="PROKAR_LIPOPROTEIN"/>
    <property type="match status" value="1"/>
</dbReference>
<gene>
    <name evidence="1" type="ORF">BSYN_13310</name>
</gene>
<protein>
    <recommendedName>
        <fullName evidence="3">Gliding motility lipoprotein GldH</fullName>
    </recommendedName>
</protein>
<name>A0ABM8IAM9_9BACE</name>
<accession>A0ABM8IAM9</accession>
<evidence type="ECO:0008006" key="3">
    <source>
        <dbReference type="Google" id="ProtNLM"/>
    </source>
</evidence>
<dbReference type="RefSeq" id="WP_353334270.1">
    <property type="nucleotide sequence ID" value="NZ_AP028055.1"/>
</dbReference>
<evidence type="ECO:0000313" key="1">
    <source>
        <dbReference type="EMBL" id="BEG99066.1"/>
    </source>
</evidence>
<dbReference type="EMBL" id="AP028055">
    <property type="protein sequence ID" value="BEG99066.1"/>
    <property type="molecule type" value="Genomic_DNA"/>
</dbReference>
<evidence type="ECO:0000313" key="2">
    <source>
        <dbReference type="Proteomes" id="UP001496674"/>
    </source>
</evidence>